<name>A0A812KY43_9DINO</name>
<protein>
    <submittedName>
        <fullName evidence="1">Uncharacterized protein</fullName>
    </submittedName>
</protein>
<proteinExistence type="predicted"/>
<dbReference type="OrthoDB" id="408480at2759"/>
<accession>A0A812KY43</accession>
<comment type="caution">
    <text evidence="1">The sequence shown here is derived from an EMBL/GenBank/DDBJ whole genome shotgun (WGS) entry which is preliminary data.</text>
</comment>
<sequence length="99" mass="11350">HLCTFTMGCGGSCSKSTPPKRTSSYHMRKLPKVVPEGMALQPDRYSHDAYVKNLNRFLKKVKKNPSTFKSYVEISRLDEFDAVVVREEESCEAVRSRTY</sequence>
<dbReference type="Proteomes" id="UP000604046">
    <property type="component" value="Unassembled WGS sequence"/>
</dbReference>
<keyword evidence="2" id="KW-1185">Reference proteome</keyword>
<organism evidence="1 2">
    <name type="scientific">Symbiodinium natans</name>
    <dbReference type="NCBI Taxonomy" id="878477"/>
    <lineage>
        <taxon>Eukaryota</taxon>
        <taxon>Sar</taxon>
        <taxon>Alveolata</taxon>
        <taxon>Dinophyceae</taxon>
        <taxon>Suessiales</taxon>
        <taxon>Symbiodiniaceae</taxon>
        <taxon>Symbiodinium</taxon>
    </lineage>
</organism>
<reference evidence="1" key="1">
    <citation type="submission" date="2021-02" db="EMBL/GenBank/DDBJ databases">
        <authorList>
            <person name="Dougan E. K."/>
            <person name="Rhodes N."/>
            <person name="Thang M."/>
            <person name="Chan C."/>
        </authorList>
    </citation>
    <scope>NUCLEOTIDE SEQUENCE</scope>
</reference>
<evidence type="ECO:0000313" key="1">
    <source>
        <dbReference type="EMBL" id="CAE7238194.1"/>
    </source>
</evidence>
<evidence type="ECO:0000313" key="2">
    <source>
        <dbReference type="Proteomes" id="UP000604046"/>
    </source>
</evidence>
<gene>
    <name evidence="1" type="ORF">SNAT2548_LOCUS10432</name>
</gene>
<dbReference type="EMBL" id="CAJNDS010000867">
    <property type="protein sequence ID" value="CAE7238194.1"/>
    <property type="molecule type" value="Genomic_DNA"/>
</dbReference>
<feature type="non-terminal residue" evidence="1">
    <location>
        <position position="1"/>
    </location>
</feature>
<dbReference type="AlphaFoldDB" id="A0A812KY43"/>